<dbReference type="Proteomes" id="UP000235145">
    <property type="component" value="Unassembled WGS sequence"/>
</dbReference>
<name>A0A9R1X1V5_LACSA</name>
<evidence type="ECO:0000313" key="3">
    <source>
        <dbReference type="Proteomes" id="UP000235145"/>
    </source>
</evidence>
<organism evidence="2 3">
    <name type="scientific">Lactuca sativa</name>
    <name type="common">Garden lettuce</name>
    <dbReference type="NCBI Taxonomy" id="4236"/>
    <lineage>
        <taxon>Eukaryota</taxon>
        <taxon>Viridiplantae</taxon>
        <taxon>Streptophyta</taxon>
        <taxon>Embryophyta</taxon>
        <taxon>Tracheophyta</taxon>
        <taxon>Spermatophyta</taxon>
        <taxon>Magnoliopsida</taxon>
        <taxon>eudicotyledons</taxon>
        <taxon>Gunneridae</taxon>
        <taxon>Pentapetalae</taxon>
        <taxon>asterids</taxon>
        <taxon>campanulids</taxon>
        <taxon>Asterales</taxon>
        <taxon>Asteraceae</taxon>
        <taxon>Cichorioideae</taxon>
        <taxon>Cichorieae</taxon>
        <taxon>Lactucinae</taxon>
        <taxon>Lactuca</taxon>
    </lineage>
</organism>
<accession>A0A9R1X1V5</accession>
<keyword evidence="3" id="KW-1185">Reference proteome</keyword>
<feature type="region of interest" description="Disordered" evidence="1">
    <location>
        <begin position="104"/>
        <end position="136"/>
    </location>
</feature>
<reference evidence="2 3" key="1">
    <citation type="journal article" date="2017" name="Nat. Commun.">
        <title>Genome assembly with in vitro proximity ligation data and whole-genome triplication in lettuce.</title>
        <authorList>
            <person name="Reyes-Chin-Wo S."/>
            <person name="Wang Z."/>
            <person name="Yang X."/>
            <person name="Kozik A."/>
            <person name="Arikit S."/>
            <person name="Song C."/>
            <person name="Xia L."/>
            <person name="Froenicke L."/>
            <person name="Lavelle D.O."/>
            <person name="Truco M.J."/>
            <person name="Xia R."/>
            <person name="Zhu S."/>
            <person name="Xu C."/>
            <person name="Xu H."/>
            <person name="Xu X."/>
            <person name="Cox K."/>
            <person name="Korf I."/>
            <person name="Meyers B.C."/>
            <person name="Michelmore R.W."/>
        </authorList>
    </citation>
    <scope>NUCLEOTIDE SEQUENCE [LARGE SCALE GENOMIC DNA]</scope>
    <source>
        <strain evidence="3">cv. Salinas</strain>
        <tissue evidence="2">Seedlings</tissue>
    </source>
</reference>
<evidence type="ECO:0000256" key="1">
    <source>
        <dbReference type="SAM" id="MobiDB-lite"/>
    </source>
</evidence>
<protein>
    <submittedName>
        <fullName evidence="2">Uncharacterized protein</fullName>
    </submittedName>
</protein>
<comment type="caution">
    <text evidence="2">The sequence shown here is derived from an EMBL/GenBank/DDBJ whole genome shotgun (WGS) entry which is preliminary data.</text>
</comment>
<feature type="compositionally biased region" description="Basic and acidic residues" evidence="1">
    <location>
        <begin position="112"/>
        <end position="128"/>
    </location>
</feature>
<dbReference type="AlphaFoldDB" id="A0A9R1X1V5"/>
<dbReference type="EMBL" id="NBSK02000008">
    <property type="protein sequence ID" value="KAJ0193202.1"/>
    <property type="molecule type" value="Genomic_DNA"/>
</dbReference>
<gene>
    <name evidence="2" type="ORF">LSAT_V11C800429820</name>
</gene>
<proteinExistence type="predicted"/>
<sequence length="136" mass="15857">MNMEGRSRQRLLIDGLKDLKVCFRRMVVTTSKIHTLVLIKTKIVLLIMKTKSIFISQPKLHHSMSGLDHFMDSLLQISTPFWMVHLLRTHMLKQTNKCNTLGWCGGRFPRLRPPEKPEPRPRPPREPEPEPQPQEG</sequence>
<evidence type="ECO:0000313" key="2">
    <source>
        <dbReference type="EMBL" id="KAJ0193202.1"/>
    </source>
</evidence>